<evidence type="ECO:0000256" key="6">
    <source>
        <dbReference type="ARBA" id="ARBA00023136"/>
    </source>
</evidence>
<feature type="transmembrane region" description="Helical" evidence="7">
    <location>
        <begin position="185"/>
        <end position="204"/>
    </location>
</feature>
<sequence length="413" mass="44804">MLFAARVSRLLPPALARLLGFAGFVVRRALREERCVQVAASLAFTSLLSLVPLVTLALIVLSAFPVFADYSARIKLFLLSNLVPDFAGKIISVYMRQFADNAGRLTAVGLALLAATALSLMLTIERTFNAIWRVHAPRPFVRQMLIYWAMLTVGPLLLGGGLSALGRLMQASALERQAPALADALQWLASLGLTTLVLMALYALTPNRHVPRKHALIGATVAALLLTLTQSGFGVYVGLARGNPLVFGAVSAFPILLLWLQLIWLVVLSGAVLTAALPYWADEAWRDASGVSRRWLHVLDTLLCLSAAQERGRALTLGRLRDDVHTGYDELGQILDTLARAGLVSRTRDDGWLLTGRPEHITLRQLHQLFVLPPLPERLRSPTAQALRATLAPGEAALDISLAEFARRCAVAG</sequence>
<proteinExistence type="inferred from homology"/>
<dbReference type="InterPro" id="IPR017039">
    <property type="entry name" value="Virul_fac_BrkB"/>
</dbReference>
<evidence type="ECO:0000256" key="2">
    <source>
        <dbReference type="ARBA" id="ARBA00022475"/>
    </source>
</evidence>
<accession>A0A318KRR4</accession>
<protein>
    <recommendedName>
        <fullName evidence="7">UPF0761 membrane protein DFR34_106134</fullName>
    </recommendedName>
</protein>
<comment type="caution">
    <text evidence="8">The sequence shown here is derived from an EMBL/GenBank/DDBJ whole genome shotgun (WGS) entry which is preliminary data.</text>
</comment>
<dbReference type="PANTHER" id="PTHR30213:SF0">
    <property type="entry name" value="UPF0761 MEMBRANE PROTEIN YIHY"/>
    <property type="match status" value="1"/>
</dbReference>
<evidence type="ECO:0000256" key="5">
    <source>
        <dbReference type="ARBA" id="ARBA00022989"/>
    </source>
</evidence>
<keyword evidence="9" id="KW-1185">Reference proteome</keyword>
<dbReference type="HAMAP" id="MF_00672">
    <property type="entry name" value="UPF0761"/>
    <property type="match status" value="1"/>
</dbReference>
<evidence type="ECO:0000256" key="4">
    <source>
        <dbReference type="ARBA" id="ARBA00022692"/>
    </source>
</evidence>
<gene>
    <name evidence="8" type="ORF">DFR34_106134</name>
</gene>
<feature type="transmembrane region" description="Helical" evidence="7">
    <location>
        <begin position="41"/>
        <end position="64"/>
    </location>
</feature>
<organism evidence="8 9">
    <name type="scientific">Rivihabitans pingtungensis</name>
    <dbReference type="NCBI Taxonomy" id="1054498"/>
    <lineage>
        <taxon>Bacteria</taxon>
        <taxon>Pseudomonadati</taxon>
        <taxon>Pseudomonadota</taxon>
        <taxon>Betaproteobacteria</taxon>
        <taxon>Neisseriales</taxon>
        <taxon>Aquaspirillaceae</taxon>
        <taxon>Rivihabitans</taxon>
    </lineage>
</organism>
<reference evidence="8 9" key="1">
    <citation type="submission" date="2018-05" db="EMBL/GenBank/DDBJ databases">
        <title>Genomic Encyclopedia of Type Strains, Phase IV (KMG-IV): sequencing the most valuable type-strain genomes for metagenomic binning, comparative biology and taxonomic classification.</title>
        <authorList>
            <person name="Goeker M."/>
        </authorList>
    </citation>
    <scope>NUCLEOTIDE SEQUENCE [LARGE SCALE GENOMIC DNA]</scope>
    <source>
        <strain evidence="8 9">DSM 29661</strain>
    </source>
</reference>
<keyword evidence="6 7" id="KW-0472">Membrane</keyword>
<evidence type="ECO:0000256" key="7">
    <source>
        <dbReference type="HAMAP-Rule" id="MF_00672"/>
    </source>
</evidence>
<name>A0A318KRR4_9NEIS</name>
<dbReference type="Pfam" id="PF03631">
    <property type="entry name" value="Virul_fac_BrkB"/>
    <property type="match status" value="1"/>
</dbReference>
<feature type="transmembrane region" description="Helical" evidence="7">
    <location>
        <begin position="145"/>
        <end position="165"/>
    </location>
</feature>
<dbReference type="OrthoDB" id="9808671at2"/>
<dbReference type="Proteomes" id="UP000247555">
    <property type="component" value="Unassembled WGS sequence"/>
</dbReference>
<dbReference type="AlphaFoldDB" id="A0A318KRR4"/>
<evidence type="ECO:0000313" key="9">
    <source>
        <dbReference type="Proteomes" id="UP000247555"/>
    </source>
</evidence>
<keyword evidence="4 7" id="KW-0812">Transmembrane</keyword>
<keyword evidence="5 7" id="KW-1133">Transmembrane helix</keyword>
<evidence type="ECO:0000313" key="8">
    <source>
        <dbReference type="EMBL" id="PXX79498.1"/>
    </source>
</evidence>
<keyword evidence="3" id="KW-0997">Cell inner membrane</keyword>
<feature type="transmembrane region" description="Helical" evidence="7">
    <location>
        <begin position="107"/>
        <end position="124"/>
    </location>
</feature>
<dbReference type="GO" id="GO:0005886">
    <property type="term" value="C:plasma membrane"/>
    <property type="evidence" value="ECO:0007669"/>
    <property type="project" value="UniProtKB-SubCell"/>
</dbReference>
<comment type="similarity">
    <text evidence="7">Belongs to the UPF0761 family.</text>
</comment>
<dbReference type="PANTHER" id="PTHR30213">
    <property type="entry name" value="INNER MEMBRANE PROTEIN YHJD"/>
    <property type="match status" value="1"/>
</dbReference>
<dbReference type="InterPro" id="IPR023679">
    <property type="entry name" value="UPF0761_bac"/>
</dbReference>
<feature type="transmembrane region" description="Helical" evidence="7">
    <location>
        <begin position="216"/>
        <end position="239"/>
    </location>
</feature>
<keyword evidence="2 7" id="KW-1003">Cell membrane</keyword>
<comment type="subcellular location">
    <subcellularLocation>
        <location evidence="1 7">Cell membrane</location>
        <topology evidence="1 7">Multi-pass membrane protein</topology>
    </subcellularLocation>
</comment>
<feature type="transmembrane region" description="Helical" evidence="7">
    <location>
        <begin position="245"/>
        <end position="277"/>
    </location>
</feature>
<evidence type="ECO:0000256" key="1">
    <source>
        <dbReference type="ARBA" id="ARBA00004651"/>
    </source>
</evidence>
<evidence type="ECO:0000256" key="3">
    <source>
        <dbReference type="ARBA" id="ARBA00022519"/>
    </source>
</evidence>
<dbReference type="NCBIfam" id="TIGR00765">
    <property type="entry name" value="yihY_not_rbn"/>
    <property type="match status" value="1"/>
</dbReference>
<dbReference type="EMBL" id="QJKI01000006">
    <property type="protein sequence ID" value="PXX79498.1"/>
    <property type="molecule type" value="Genomic_DNA"/>
</dbReference>